<dbReference type="Proteomes" id="UP000709466">
    <property type="component" value="Unassembled WGS sequence"/>
</dbReference>
<keyword evidence="1" id="KW-0472">Membrane</keyword>
<name>A0ABX0W2H1_9RHOB</name>
<evidence type="ECO:0000256" key="1">
    <source>
        <dbReference type="SAM" id="Phobius"/>
    </source>
</evidence>
<feature type="transmembrane region" description="Helical" evidence="1">
    <location>
        <begin position="33"/>
        <end position="50"/>
    </location>
</feature>
<keyword evidence="1" id="KW-0812">Transmembrane</keyword>
<sequence>MDTDLLLVVGLILLGLALPPIVGALSEGRAPKAASIMVFAGGSLVVLALNNHTYKLDEVPEAFMRVVARFIH</sequence>
<proteinExistence type="predicted"/>
<evidence type="ECO:0000313" key="2">
    <source>
        <dbReference type="EMBL" id="NIY73607.1"/>
    </source>
</evidence>
<gene>
    <name evidence="2" type="ORF">HCZ30_14330</name>
</gene>
<evidence type="ECO:0008006" key="4">
    <source>
        <dbReference type="Google" id="ProtNLM"/>
    </source>
</evidence>
<organism evidence="2 3">
    <name type="scientific">Marivivens donghaensis</name>
    <dbReference type="NCBI Taxonomy" id="1699413"/>
    <lineage>
        <taxon>Bacteria</taxon>
        <taxon>Pseudomonadati</taxon>
        <taxon>Pseudomonadota</taxon>
        <taxon>Alphaproteobacteria</taxon>
        <taxon>Rhodobacterales</taxon>
        <taxon>Paracoccaceae</taxon>
        <taxon>Marivivens group</taxon>
        <taxon>Marivivens</taxon>
    </lineage>
</organism>
<keyword evidence="1" id="KW-1133">Transmembrane helix</keyword>
<keyword evidence="3" id="KW-1185">Reference proteome</keyword>
<evidence type="ECO:0000313" key="3">
    <source>
        <dbReference type="Proteomes" id="UP000709466"/>
    </source>
</evidence>
<dbReference type="EMBL" id="JAATOP010000011">
    <property type="protein sequence ID" value="NIY73607.1"/>
    <property type="molecule type" value="Genomic_DNA"/>
</dbReference>
<accession>A0ABX0W2H1</accession>
<dbReference type="RefSeq" id="WP_167638989.1">
    <property type="nucleotide sequence ID" value="NZ_JAATOP010000011.1"/>
</dbReference>
<reference evidence="2 3" key="1">
    <citation type="submission" date="2020-03" db="EMBL/GenBank/DDBJ databases">
        <title>Bacterial isolates of synthetic phycosphere.</title>
        <authorList>
            <person name="Fu H."/>
            <person name="Moran M.A."/>
        </authorList>
    </citation>
    <scope>NUCLEOTIDE SEQUENCE [LARGE SCALE GENOMIC DNA]</scope>
    <source>
        <strain evidence="2 3">HF1</strain>
    </source>
</reference>
<protein>
    <recommendedName>
        <fullName evidence="4">50S ribosomal protein L35</fullName>
    </recommendedName>
</protein>
<comment type="caution">
    <text evidence="2">The sequence shown here is derived from an EMBL/GenBank/DDBJ whole genome shotgun (WGS) entry which is preliminary data.</text>
</comment>